<dbReference type="AlphaFoldDB" id="A0A9Q6LR00"/>
<dbReference type="InterPro" id="IPR029068">
    <property type="entry name" value="Glyas_Bleomycin-R_OHBP_Dase"/>
</dbReference>
<evidence type="ECO:0000313" key="2">
    <source>
        <dbReference type="EMBL" id="QGO04415.1"/>
    </source>
</evidence>
<organism evidence="2 3">
    <name type="scientific">Piscirickettsia salmonis</name>
    <dbReference type="NCBI Taxonomy" id="1238"/>
    <lineage>
        <taxon>Bacteria</taxon>
        <taxon>Pseudomonadati</taxon>
        <taxon>Pseudomonadota</taxon>
        <taxon>Gammaproteobacteria</taxon>
        <taxon>Thiotrichales</taxon>
        <taxon>Piscirickettsiaceae</taxon>
        <taxon>Piscirickettsia</taxon>
    </lineage>
</organism>
<name>A0A9Q6LR00_PISSA</name>
<dbReference type="InterPro" id="IPR058998">
    <property type="entry name" value="YycE-like_N"/>
</dbReference>
<dbReference type="Gene3D" id="3.10.180.10">
    <property type="entry name" value="2,3-Dihydroxybiphenyl 1,2-Dioxygenase, domain 1"/>
    <property type="match status" value="1"/>
</dbReference>
<evidence type="ECO:0000313" key="3">
    <source>
        <dbReference type="Proteomes" id="UP000422232"/>
    </source>
</evidence>
<accession>A0A9Q6LR00</accession>
<dbReference type="RefSeq" id="WP_054300529.1">
    <property type="nucleotide sequence ID" value="NZ_CP050938.1"/>
</dbReference>
<gene>
    <name evidence="2" type="ORF">Psal009_00281</name>
</gene>
<feature type="domain" description="YycE-like N-terminal" evidence="1">
    <location>
        <begin position="21"/>
        <end position="72"/>
    </location>
</feature>
<reference evidence="2 3" key="1">
    <citation type="submission" date="2019-04" db="EMBL/GenBank/DDBJ databases">
        <title>Complete genome sequencing of Piscirickettsia salmonis strain Psal-009.</title>
        <authorList>
            <person name="Schober I."/>
            <person name="Bunk B."/>
            <person name="Sproer C."/>
            <person name="Carril G.P."/>
            <person name="Riedel T."/>
            <person name="Flores-Herrera P.A."/>
            <person name="Nourdin-Galindo G."/>
            <person name="Marshall S.H."/>
            <person name="Overmann J."/>
        </authorList>
    </citation>
    <scope>NUCLEOTIDE SEQUENCE [LARGE SCALE GENOMIC DNA]</scope>
    <source>
        <strain evidence="2 3">Psal-009</strain>
    </source>
</reference>
<dbReference type="Proteomes" id="UP000422232">
    <property type="component" value="Chromosome"/>
</dbReference>
<dbReference type="Pfam" id="PF22658">
    <property type="entry name" value="YycE-like_N"/>
    <property type="match status" value="1"/>
</dbReference>
<keyword evidence="3" id="KW-1185">Reference proteome</keyword>
<dbReference type="EMBL" id="CP038908">
    <property type="protein sequence ID" value="QGO04415.1"/>
    <property type="molecule type" value="Genomic_DNA"/>
</dbReference>
<protein>
    <recommendedName>
        <fullName evidence="1">YycE-like N-terminal domain-containing protein</fullName>
    </recommendedName>
</protein>
<proteinExistence type="predicted"/>
<sequence length="133" mass="15392">MIGNAFRLVLCSGRYLNYKARIAAPTNNLDKVKTELKQLVGLKCIGSFESHRGFDGIMLASHSPLDCHFEFTFFQYERLPQAYNHSHEIDFILAKPFFGLIRTLDVYYQLGIFQIDVPIATYCNFRKYLINKA</sequence>
<evidence type="ECO:0000259" key="1">
    <source>
        <dbReference type="Pfam" id="PF22658"/>
    </source>
</evidence>